<keyword evidence="2" id="KW-0472">Membrane</keyword>
<dbReference type="EMBL" id="JBITLV010000001">
    <property type="protein sequence ID" value="MFI7586310.1"/>
    <property type="molecule type" value="Genomic_DNA"/>
</dbReference>
<evidence type="ECO:0000313" key="3">
    <source>
        <dbReference type="EMBL" id="MFI7586310.1"/>
    </source>
</evidence>
<dbReference type="Proteomes" id="UP001612915">
    <property type="component" value="Unassembled WGS sequence"/>
</dbReference>
<name>A0ABW8AIW7_9ACTN</name>
<evidence type="ECO:0000256" key="2">
    <source>
        <dbReference type="SAM" id="Phobius"/>
    </source>
</evidence>
<feature type="region of interest" description="Disordered" evidence="1">
    <location>
        <begin position="1"/>
        <end position="32"/>
    </location>
</feature>
<feature type="transmembrane region" description="Helical" evidence="2">
    <location>
        <begin position="90"/>
        <end position="110"/>
    </location>
</feature>
<comment type="caution">
    <text evidence="3">The sequence shown here is derived from an EMBL/GenBank/DDBJ whole genome shotgun (WGS) entry which is preliminary data.</text>
</comment>
<evidence type="ECO:0000313" key="4">
    <source>
        <dbReference type="Proteomes" id="UP001612915"/>
    </source>
</evidence>
<reference evidence="3 4" key="1">
    <citation type="submission" date="2024-10" db="EMBL/GenBank/DDBJ databases">
        <title>The Natural Products Discovery Center: Release of the First 8490 Sequenced Strains for Exploring Actinobacteria Biosynthetic Diversity.</title>
        <authorList>
            <person name="Kalkreuter E."/>
            <person name="Kautsar S.A."/>
            <person name="Yang D."/>
            <person name="Bader C.D."/>
            <person name="Teijaro C.N."/>
            <person name="Fluegel L."/>
            <person name="Davis C.M."/>
            <person name="Simpson J.R."/>
            <person name="Lauterbach L."/>
            <person name="Steele A.D."/>
            <person name="Gui C."/>
            <person name="Meng S."/>
            <person name="Li G."/>
            <person name="Viehrig K."/>
            <person name="Ye F."/>
            <person name="Su P."/>
            <person name="Kiefer A.F."/>
            <person name="Nichols A."/>
            <person name="Cepeda A.J."/>
            <person name="Yan W."/>
            <person name="Fan B."/>
            <person name="Jiang Y."/>
            <person name="Adhikari A."/>
            <person name="Zheng C.-J."/>
            <person name="Schuster L."/>
            <person name="Cowan T.M."/>
            <person name="Smanski M.J."/>
            <person name="Chevrette M.G."/>
            <person name="De Carvalho L.P.S."/>
            <person name="Shen B."/>
        </authorList>
    </citation>
    <scope>NUCLEOTIDE SEQUENCE [LARGE SCALE GENOMIC DNA]</scope>
    <source>
        <strain evidence="3 4">NPDC049639</strain>
    </source>
</reference>
<protein>
    <recommendedName>
        <fullName evidence="5">Solute:sodium symporter small subunit</fullName>
    </recommendedName>
</protein>
<keyword evidence="2" id="KW-1133">Transmembrane helix</keyword>
<organism evidence="3 4">
    <name type="scientific">Spongisporangium articulatum</name>
    <dbReference type="NCBI Taxonomy" id="3362603"/>
    <lineage>
        <taxon>Bacteria</taxon>
        <taxon>Bacillati</taxon>
        <taxon>Actinomycetota</taxon>
        <taxon>Actinomycetes</taxon>
        <taxon>Kineosporiales</taxon>
        <taxon>Kineosporiaceae</taxon>
        <taxon>Spongisporangium</taxon>
    </lineage>
</organism>
<keyword evidence="4" id="KW-1185">Reference proteome</keyword>
<keyword evidence="2" id="KW-0812">Transmembrane</keyword>
<proteinExistence type="predicted"/>
<dbReference type="RefSeq" id="WP_398275733.1">
    <property type="nucleotide sequence ID" value="NZ_JBITLV010000001.1"/>
</dbReference>
<accession>A0ABW8AIW7</accession>
<sequence>MTEPKPPPRVRVTSPQMAGRRRAHPAPGRGAAAEIDEQTGVGELYLTGLLRSQLRAGLALLALVLLGLGGLPVLFLLLPQVADHPIGPVTVAWLLLGAAVYPVLLLAAWWHVRTAERVERDFVAFLRRR</sequence>
<evidence type="ECO:0008006" key="5">
    <source>
        <dbReference type="Google" id="ProtNLM"/>
    </source>
</evidence>
<gene>
    <name evidence="3" type="ORF">ACIB24_04480</name>
</gene>
<feature type="transmembrane region" description="Helical" evidence="2">
    <location>
        <begin position="58"/>
        <end position="78"/>
    </location>
</feature>
<evidence type="ECO:0000256" key="1">
    <source>
        <dbReference type="SAM" id="MobiDB-lite"/>
    </source>
</evidence>